<reference evidence="1 2" key="1">
    <citation type="submission" date="2019-10" db="EMBL/GenBank/DDBJ databases">
        <title>Dictyobacter vulcani sp. nov., within the class Ktedonobacteria, isolated from soil of volcanic Mt. Zao.</title>
        <authorList>
            <person name="Zheng Y."/>
            <person name="Wang C.M."/>
            <person name="Sakai Y."/>
            <person name="Abe K."/>
            <person name="Yokota A."/>
            <person name="Yabe S."/>
        </authorList>
    </citation>
    <scope>NUCLEOTIDE SEQUENCE [LARGE SCALE GENOMIC DNA]</scope>
    <source>
        <strain evidence="1 2">W12</strain>
    </source>
</reference>
<dbReference type="GO" id="GO:0003700">
    <property type="term" value="F:DNA-binding transcription factor activity"/>
    <property type="evidence" value="ECO:0007669"/>
    <property type="project" value="InterPro"/>
</dbReference>
<accession>A0A5J4KG12</accession>
<dbReference type="EMBL" id="BKZW01000001">
    <property type="protein sequence ID" value="GER88384.1"/>
    <property type="molecule type" value="Genomic_DNA"/>
</dbReference>
<evidence type="ECO:0000313" key="2">
    <source>
        <dbReference type="Proteomes" id="UP000326912"/>
    </source>
</evidence>
<dbReference type="Proteomes" id="UP000326912">
    <property type="component" value="Unassembled WGS sequence"/>
</dbReference>
<dbReference type="RefSeq" id="WP_151756292.1">
    <property type="nucleotide sequence ID" value="NZ_BKZW01000001.1"/>
</dbReference>
<gene>
    <name evidence="1" type="ORF">KDW_25460</name>
</gene>
<dbReference type="SUPFAM" id="SSF88946">
    <property type="entry name" value="Sigma2 domain of RNA polymerase sigma factors"/>
    <property type="match status" value="1"/>
</dbReference>
<organism evidence="1 2">
    <name type="scientific">Dictyobacter vulcani</name>
    <dbReference type="NCBI Taxonomy" id="2607529"/>
    <lineage>
        <taxon>Bacteria</taxon>
        <taxon>Bacillati</taxon>
        <taxon>Chloroflexota</taxon>
        <taxon>Ktedonobacteria</taxon>
        <taxon>Ktedonobacterales</taxon>
        <taxon>Dictyobacteraceae</taxon>
        <taxon>Dictyobacter</taxon>
    </lineage>
</organism>
<evidence type="ECO:0000313" key="1">
    <source>
        <dbReference type="EMBL" id="GER88384.1"/>
    </source>
</evidence>
<keyword evidence="2" id="KW-1185">Reference proteome</keyword>
<protein>
    <submittedName>
        <fullName evidence="1">Uncharacterized protein</fullName>
    </submittedName>
</protein>
<proteinExistence type="predicted"/>
<dbReference type="GO" id="GO:0006352">
    <property type="term" value="P:DNA-templated transcription initiation"/>
    <property type="evidence" value="ECO:0007669"/>
    <property type="project" value="InterPro"/>
</dbReference>
<dbReference type="AlphaFoldDB" id="A0A5J4KG12"/>
<dbReference type="InterPro" id="IPR013325">
    <property type="entry name" value="RNA_pol_sigma_r2"/>
</dbReference>
<sequence>MAASQTADYGPILTNEEQYRRDVANLIDENFSGTERLSLDQEKILIQRARVADSLARSELIEYCLSSVTWMARKYAEICHCNGRRRVEYLDLVQIGNLTLVECLDKALAHTNPIGYLKRAALGEIVKHCMRHGSLITSPQERGGKVLPMMQVDSYDVLLVNHSGSEGTYLRDLLEVPNEAPRSERDFTPLYAALDTLTPGQREVIKRHYGVDCAAEDLFTISCSMRAAQGKPFNRNANDAYSAHKGGIASLGRKLAPLVDRAISA</sequence>
<dbReference type="Gene3D" id="1.20.120.1810">
    <property type="match status" value="1"/>
</dbReference>
<comment type="caution">
    <text evidence="1">The sequence shown here is derived from an EMBL/GenBank/DDBJ whole genome shotgun (WGS) entry which is preliminary data.</text>
</comment>
<name>A0A5J4KG12_9CHLR</name>